<name>A0A433TK82_ELYCH</name>
<feature type="compositionally biased region" description="Low complexity" evidence="18">
    <location>
        <begin position="668"/>
        <end position="679"/>
    </location>
</feature>
<dbReference type="Pfam" id="PF00041">
    <property type="entry name" value="fn3"/>
    <property type="match status" value="1"/>
</dbReference>
<dbReference type="InterPro" id="IPR020635">
    <property type="entry name" value="Tyr_kinase_cat_dom"/>
</dbReference>
<dbReference type="GO" id="GO:0007169">
    <property type="term" value="P:cell surface receptor protein tyrosine kinase signaling pathway"/>
    <property type="evidence" value="ECO:0007669"/>
    <property type="project" value="TreeGrafter"/>
</dbReference>
<keyword evidence="13" id="KW-0829">Tyrosine-protein kinase</keyword>
<evidence type="ECO:0000256" key="9">
    <source>
        <dbReference type="ARBA" id="ARBA00022777"/>
    </source>
</evidence>
<dbReference type="SUPFAM" id="SSF56112">
    <property type="entry name" value="Protein kinase-like (PK-like)"/>
    <property type="match status" value="1"/>
</dbReference>
<evidence type="ECO:0000256" key="7">
    <source>
        <dbReference type="ARBA" id="ARBA00022737"/>
    </source>
</evidence>
<dbReference type="InterPro" id="IPR013783">
    <property type="entry name" value="Ig-like_fold"/>
</dbReference>
<evidence type="ECO:0000256" key="11">
    <source>
        <dbReference type="ARBA" id="ARBA00022989"/>
    </source>
</evidence>
<feature type="compositionally biased region" description="Low complexity" evidence="18">
    <location>
        <begin position="860"/>
        <end position="881"/>
    </location>
</feature>
<keyword evidence="10 17" id="KW-0067">ATP-binding</keyword>
<keyword evidence="5 19" id="KW-0812">Transmembrane</keyword>
<evidence type="ECO:0000256" key="14">
    <source>
        <dbReference type="ARBA" id="ARBA00023170"/>
    </source>
</evidence>
<feature type="region of interest" description="Disordered" evidence="18">
    <location>
        <begin position="573"/>
        <end position="598"/>
    </location>
</feature>
<evidence type="ECO:0000256" key="18">
    <source>
        <dbReference type="SAM" id="MobiDB-lite"/>
    </source>
</evidence>
<dbReference type="InterPro" id="IPR008266">
    <property type="entry name" value="Tyr_kinase_AS"/>
</dbReference>
<evidence type="ECO:0000313" key="22">
    <source>
        <dbReference type="EMBL" id="RUS81968.1"/>
    </source>
</evidence>
<evidence type="ECO:0000256" key="16">
    <source>
        <dbReference type="ARBA" id="ARBA00051243"/>
    </source>
</evidence>
<dbReference type="PROSITE" id="PS50011">
    <property type="entry name" value="PROTEIN_KINASE_DOM"/>
    <property type="match status" value="1"/>
</dbReference>
<evidence type="ECO:0000256" key="8">
    <source>
        <dbReference type="ARBA" id="ARBA00022741"/>
    </source>
</evidence>
<feature type="compositionally biased region" description="Basic and acidic residues" evidence="18">
    <location>
        <begin position="776"/>
        <end position="786"/>
    </location>
</feature>
<feature type="transmembrane region" description="Helical" evidence="19">
    <location>
        <begin position="179"/>
        <end position="199"/>
    </location>
</feature>
<keyword evidence="12 19" id="KW-0472">Membrane</keyword>
<dbReference type="Gene3D" id="3.30.200.20">
    <property type="entry name" value="Phosphorylase Kinase, domain 1"/>
    <property type="match status" value="1"/>
</dbReference>
<comment type="subcellular location">
    <subcellularLocation>
        <location evidence="1">Membrane</location>
        <topology evidence="1">Single-pass type I membrane protein</topology>
    </subcellularLocation>
</comment>
<dbReference type="Gene3D" id="1.10.510.10">
    <property type="entry name" value="Transferase(Phosphotransferase) domain 1"/>
    <property type="match status" value="1"/>
</dbReference>
<feature type="compositionally biased region" description="Acidic residues" evidence="18">
    <location>
        <begin position="739"/>
        <end position="756"/>
    </location>
</feature>
<organism evidence="22 23">
    <name type="scientific">Elysia chlorotica</name>
    <name type="common">Eastern emerald elysia</name>
    <name type="synonym">Sea slug</name>
    <dbReference type="NCBI Taxonomy" id="188477"/>
    <lineage>
        <taxon>Eukaryota</taxon>
        <taxon>Metazoa</taxon>
        <taxon>Spiralia</taxon>
        <taxon>Lophotrochozoa</taxon>
        <taxon>Mollusca</taxon>
        <taxon>Gastropoda</taxon>
        <taxon>Heterobranchia</taxon>
        <taxon>Euthyneura</taxon>
        <taxon>Panpulmonata</taxon>
        <taxon>Sacoglossa</taxon>
        <taxon>Placobranchoidea</taxon>
        <taxon>Plakobranchidae</taxon>
        <taxon>Elysia</taxon>
    </lineage>
</organism>
<dbReference type="PANTHER" id="PTHR24416">
    <property type="entry name" value="TYROSINE-PROTEIN KINASE RECEPTOR"/>
    <property type="match status" value="1"/>
</dbReference>
<keyword evidence="9" id="KW-0418">Kinase</keyword>
<dbReference type="FunFam" id="3.30.200.20:FF:000026">
    <property type="entry name" value="Tyrosine-protein kinase receptor"/>
    <property type="match status" value="1"/>
</dbReference>
<evidence type="ECO:0000256" key="15">
    <source>
        <dbReference type="ARBA" id="ARBA00023180"/>
    </source>
</evidence>
<dbReference type="GO" id="GO:0005524">
    <property type="term" value="F:ATP binding"/>
    <property type="evidence" value="ECO:0007669"/>
    <property type="project" value="UniProtKB-UniRule"/>
</dbReference>
<dbReference type="PANTHER" id="PTHR24416:SF525">
    <property type="entry name" value="INSULIN-LIKE RECEPTOR"/>
    <property type="match status" value="1"/>
</dbReference>
<keyword evidence="15" id="KW-0325">Glycoprotein</keyword>
<evidence type="ECO:0000256" key="12">
    <source>
        <dbReference type="ARBA" id="ARBA00023136"/>
    </source>
</evidence>
<dbReference type="Gene3D" id="2.60.40.10">
    <property type="entry name" value="Immunoglobulins"/>
    <property type="match status" value="1"/>
</dbReference>
<dbReference type="PROSITE" id="PS00109">
    <property type="entry name" value="PROTEIN_KINASE_TYR"/>
    <property type="match status" value="1"/>
</dbReference>
<dbReference type="STRING" id="188477.A0A433TK82"/>
<evidence type="ECO:0000256" key="3">
    <source>
        <dbReference type="ARBA" id="ARBA00022553"/>
    </source>
</evidence>
<dbReference type="InterPro" id="IPR050122">
    <property type="entry name" value="RTK"/>
</dbReference>
<dbReference type="AlphaFoldDB" id="A0A433TK82"/>
<dbReference type="InterPro" id="IPR001245">
    <property type="entry name" value="Ser-Thr/Tyr_kinase_cat_dom"/>
</dbReference>
<evidence type="ECO:0000259" key="20">
    <source>
        <dbReference type="PROSITE" id="PS50011"/>
    </source>
</evidence>
<dbReference type="GO" id="GO:0043235">
    <property type="term" value="C:receptor complex"/>
    <property type="evidence" value="ECO:0007669"/>
    <property type="project" value="TreeGrafter"/>
</dbReference>
<dbReference type="GO" id="GO:0005886">
    <property type="term" value="C:plasma membrane"/>
    <property type="evidence" value="ECO:0007669"/>
    <property type="project" value="TreeGrafter"/>
</dbReference>
<dbReference type="InterPro" id="IPR017441">
    <property type="entry name" value="Protein_kinase_ATP_BS"/>
</dbReference>
<comment type="caution">
    <text evidence="22">The sequence shown here is derived from an EMBL/GenBank/DDBJ whole genome shotgun (WGS) entry which is preliminary data.</text>
</comment>
<feature type="region of interest" description="Disordered" evidence="18">
    <location>
        <begin position="632"/>
        <end position="1022"/>
    </location>
</feature>
<keyword evidence="6" id="KW-0732">Signal</keyword>
<feature type="binding site" evidence="17">
    <location>
        <position position="270"/>
    </location>
    <ligand>
        <name>ATP</name>
        <dbReference type="ChEBI" id="CHEBI:30616"/>
    </ligand>
</feature>
<accession>A0A433TK82</accession>
<gene>
    <name evidence="22" type="ORF">EGW08_010266</name>
</gene>
<dbReference type="CDD" id="cd00063">
    <property type="entry name" value="FN3"/>
    <property type="match status" value="1"/>
</dbReference>
<keyword evidence="3" id="KW-0597">Phosphoprotein</keyword>
<dbReference type="EMBL" id="RQTK01000311">
    <property type="protein sequence ID" value="RUS81968.1"/>
    <property type="molecule type" value="Genomic_DNA"/>
</dbReference>
<keyword evidence="8 17" id="KW-0547">Nucleotide-binding</keyword>
<dbReference type="InterPro" id="IPR000719">
    <property type="entry name" value="Prot_kinase_dom"/>
</dbReference>
<feature type="compositionally biased region" description="Low complexity" evidence="18">
    <location>
        <begin position="834"/>
        <end position="853"/>
    </location>
</feature>
<feature type="compositionally biased region" description="Acidic residues" evidence="18">
    <location>
        <begin position="574"/>
        <end position="598"/>
    </location>
</feature>
<feature type="compositionally biased region" description="Basic and acidic residues" evidence="18">
    <location>
        <begin position="797"/>
        <end position="810"/>
    </location>
</feature>
<evidence type="ECO:0000256" key="10">
    <source>
        <dbReference type="ARBA" id="ARBA00022840"/>
    </source>
</evidence>
<feature type="compositionally biased region" description="Low complexity" evidence="18">
    <location>
        <begin position="962"/>
        <end position="985"/>
    </location>
</feature>
<evidence type="ECO:0000259" key="21">
    <source>
        <dbReference type="PROSITE" id="PS50853"/>
    </source>
</evidence>
<dbReference type="InterPro" id="IPR036116">
    <property type="entry name" value="FN3_sf"/>
</dbReference>
<keyword evidence="11 19" id="KW-1133">Transmembrane helix</keyword>
<reference evidence="22 23" key="1">
    <citation type="submission" date="2019-01" db="EMBL/GenBank/DDBJ databases">
        <title>A draft genome assembly of the solar-powered sea slug Elysia chlorotica.</title>
        <authorList>
            <person name="Cai H."/>
            <person name="Li Q."/>
            <person name="Fang X."/>
            <person name="Li J."/>
            <person name="Curtis N.E."/>
            <person name="Altenburger A."/>
            <person name="Shibata T."/>
            <person name="Feng M."/>
            <person name="Maeda T."/>
            <person name="Schwartz J.A."/>
            <person name="Shigenobu S."/>
            <person name="Lundholm N."/>
            <person name="Nishiyama T."/>
            <person name="Yang H."/>
            <person name="Hasebe M."/>
            <person name="Li S."/>
            <person name="Pierce S.K."/>
            <person name="Wang J."/>
        </authorList>
    </citation>
    <scope>NUCLEOTIDE SEQUENCE [LARGE SCALE GENOMIC DNA]</scope>
    <source>
        <strain evidence="22">EC2010</strain>
        <tissue evidence="22">Whole organism of an adult</tissue>
    </source>
</reference>
<dbReference type="InterPro" id="IPR003961">
    <property type="entry name" value="FN3_dom"/>
</dbReference>
<dbReference type="EC" id="2.7.10.1" evidence="2"/>
<proteinExistence type="predicted"/>
<keyword evidence="4" id="KW-0808">Transferase</keyword>
<comment type="catalytic activity">
    <reaction evidence="16">
        <text>L-tyrosyl-[protein] + ATP = O-phospho-L-tyrosyl-[protein] + ADP + H(+)</text>
        <dbReference type="Rhea" id="RHEA:10596"/>
        <dbReference type="Rhea" id="RHEA-COMP:10136"/>
        <dbReference type="Rhea" id="RHEA-COMP:20101"/>
        <dbReference type="ChEBI" id="CHEBI:15378"/>
        <dbReference type="ChEBI" id="CHEBI:30616"/>
        <dbReference type="ChEBI" id="CHEBI:46858"/>
        <dbReference type="ChEBI" id="CHEBI:61978"/>
        <dbReference type="ChEBI" id="CHEBI:456216"/>
        <dbReference type="EC" id="2.7.10.1"/>
    </reaction>
</comment>
<keyword evidence="14" id="KW-0675">Receptor</keyword>
<dbReference type="Pfam" id="PF07714">
    <property type="entry name" value="PK_Tyr_Ser-Thr"/>
    <property type="match status" value="1"/>
</dbReference>
<dbReference type="PRINTS" id="PR00109">
    <property type="entry name" value="TYRKINASE"/>
</dbReference>
<dbReference type="PROSITE" id="PS00107">
    <property type="entry name" value="PROTEIN_KINASE_ATP"/>
    <property type="match status" value="1"/>
</dbReference>
<dbReference type="InterPro" id="IPR011009">
    <property type="entry name" value="Kinase-like_dom_sf"/>
</dbReference>
<keyword evidence="7" id="KW-0677">Repeat</keyword>
<evidence type="ECO:0000256" key="19">
    <source>
        <dbReference type="SAM" id="Phobius"/>
    </source>
</evidence>
<feature type="domain" description="Protein kinase" evidence="20">
    <location>
        <begin position="237"/>
        <end position="507"/>
    </location>
</feature>
<feature type="domain" description="Fibronectin type-III" evidence="21">
    <location>
        <begin position="67"/>
        <end position="166"/>
    </location>
</feature>
<evidence type="ECO:0000256" key="17">
    <source>
        <dbReference type="PROSITE-ProRule" id="PRU10141"/>
    </source>
</evidence>
<evidence type="ECO:0000256" key="2">
    <source>
        <dbReference type="ARBA" id="ARBA00011902"/>
    </source>
</evidence>
<dbReference type="GO" id="GO:0004714">
    <property type="term" value="F:transmembrane receptor protein tyrosine kinase activity"/>
    <property type="evidence" value="ECO:0007669"/>
    <property type="project" value="UniProtKB-EC"/>
</dbReference>
<dbReference type="Proteomes" id="UP000271974">
    <property type="component" value="Unassembled WGS sequence"/>
</dbReference>
<dbReference type="FunFam" id="1.10.510.10:FF:000554">
    <property type="entry name" value="Predicted protein"/>
    <property type="match status" value="1"/>
</dbReference>
<protein>
    <recommendedName>
        <fullName evidence="2">receptor protein-tyrosine kinase</fullName>
        <ecNumber evidence="2">2.7.10.1</ecNumber>
    </recommendedName>
</protein>
<dbReference type="SUPFAM" id="SSF49265">
    <property type="entry name" value="Fibronectin type III"/>
    <property type="match status" value="1"/>
</dbReference>
<evidence type="ECO:0000313" key="23">
    <source>
        <dbReference type="Proteomes" id="UP000271974"/>
    </source>
</evidence>
<evidence type="ECO:0000256" key="5">
    <source>
        <dbReference type="ARBA" id="ARBA00022692"/>
    </source>
</evidence>
<evidence type="ECO:0000256" key="4">
    <source>
        <dbReference type="ARBA" id="ARBA00022679"/>
    </source>
</evidence>
<evidence type="ECO:0000256" key="13">
    <source>
        <dbReference type="ARBA" id="ARBA00023137"/>
    </source>
</evidence>
<evidence type="ECO:0000256" key="1">
    <source>
        <dbReference type="ARBA" id="ARBA00004479"/>
    </source>
</evidence>
<dbReference type="OrthoDB" id="6150459at2759"/>
<dbReference type="SMART" id="SM00219">
    <property type="entry name" value="TyrKc"/>
    <property type="match status" value="1"/>
</dbReference>
<dbReference type="PROSITE" id="PS50853">
    <property type="entry name" value="FN3"/>
    <property type="match status" value="1"/>
</dbReference>
<sequence>MKFQEKIEKIVVFQKTQYRLTTLDHFSWYTIEVSACHGLDYGSVENCGLKSVTKVLTLADPDYDAINESSVRVIEVDSNRTRDRLITWDEPSNPNGIVLKHTLELQRLDEKAPRMICISRETYKNNSGGYRLENLKPGNYSLRIQVFTEGGRGPMSQKILFYIEAFKDNKSGWSQGSTLIIVFALIFLLVLVCGALLIYCKFAQRRAKLETVSVNPHYFFCEDFYVPDEWEVGRDNISFIKEVGQGSFGKVYEGVMRDPDTNTRKPVAIKTVNDKADFFEKLKFLKEATTMKYFECHHVVKLLGVVSQGQPALMIMELMALGDLRNYLRKCRDDEEDFPDFHPPTAGQIRQMAGEIADGMAYLSHRKIIHRDLAARNCLVAGDGTVKIGDFGMARELDVSNYYRKDQKALLPVRWMAPESLNEGIFTTMSDVWSYGVVMYEMVTLAEQPYIGQSNDEVFAFVIGGGTMRAPVGCPQDLFDIMQQCWAYNPKHRPTFKFLIEMLLPFMSDAFKDVSFFLQEVAYSEAGDDVEDVEGASVKLDYSGDDFSQYDGIGGDDSHWDPDAMWRKRMAAENQDDDDDIQLMDEDQDDDDDIQLMDEDDDGAIGAMAPAHRLTVAMPKAQEEYANVEYASGSDGEDFRSAKGTSVSGSPHPKGKPNPYLTSGPACISPSPSSPISRSPVHHSGWNPNPHHTLGNSHGEERSPLLHPATIPSSPSWRHTTAEPLKPPLAALEILNDIDRDEDEVSGGDSEFEDTVDFGTLPSRAKDKKFRPLSGDAHDSSERLRLLSDSSQAESWKSAEDSAHRSDRDSGTSQQFSRFYPEESPGLLHQQGTPSLLSPSAMSLSIGSSGSIPTTQVQRSSTPSTMKSSKSSSSSSLPLTSQTARTTDSLAAQALTVADSGPGLPPAVIAPSQTQAGIPATIQPPFSTAALKPFVPAQNSKTAEESGDPVDSRRESVDSLDSSSNRHNNSTHSNSNTGSIKSGSIDGSGGGGSKDSSSSAGSHHRFTTNGHGPFSRQAAALC</sequence>
<keyword evidence="23" id="KW-1185">Reference proteome</keyword>
<evidence type="ECO:0000256" key="6">
    <source>
        <dbReference type="ARBA" id="ARBA00022729"/>
    </source>
</evidence>